<evidence type="ECO:0000256" key="1">
    <source>
        <dbReference type="ARBA" id="ARBA00022527"/>
    </source>
</evidence>
<dbReference type="EMBL" id="JBHTIR010004239">
    <property type="protein sequence ID" value="MFD0856733.1"/>
    <property type="molecule type" value="Genomic_DNA"/>
</dbReference>
<organism evidence="3 4">
    <name type="scientific">Actinomadura adrarensis</name>
    <dbReference type="NCBI Taxonomy" id="1819600"/>
    <lineage>
        <taxon>Bacteria</taxon>
        <taxon>Bacillati</taxon>
        <taxon>Actinomycetota</taxon>
        <taxon>Actinomycetes</taxon>
        <taxon>Streptosporangiales</taxon>
        <taxon>Thermomonosporaceae</taxon>
        <taxon>Actinomadura</taxon>
    </lineage>
</organism>
<accession>A0ABW3CQP8</accession>
<keyword evidence="3" id="KW-0067">ATP-binding</keyword>
<dbReference type="SUPFAM" id="SSF55874">
    <property type="entry name" value="ATPase domain of HSP90 chaperone/DNA topoisomerase II/histidine kinase"/>
    <property type="match status" value="1"/>
</dbReference>
<dbReference type="InterPro" id="IPR050267">
    <property type="entry name" value="Anti-sigma-factor_SerPK"/>
</dbReference>
<feature type="domain" description="Histidine kinase/HSP90-like ATPase" evidence="2">
    <location>
        <begin position="3"/>
        <end position="113"/>
    </location>
</feature>
<dbReference type="GO" id="GO:0005524">
    <property type="term" value="F:ATP binding"/>
    <property type="evidence" value="ECO:0007669"/>
    <property type="project" value="UniProtKB-KW"/>
</dbReference>
<sequence length="121" mass="13074">MLAVPASVGVLRDLAERRLARWGAAREFIDDATLVLSELVTNSVDACRGTGLLFAMYAQSGTLVIEVHDTSPERPVQRAAGEHDIRGRGLTIVGALAESWGVRQSENGRKCTWARLTVSTP</sequence>
<evidence type="ECO:0000313" key="4">
    <source>
        <dbReference type="Proteomes" id="UP001597083"/>
    </source>
</evidence>
<name>A0ABW3CQP8_9ACTN</name>
<dbReference type="InterPro" id="IPR036890">
    <property type="entry name" value="HATPase_C_sf"/>
</dbReference>
<dbReference type="Pfam" id="PF13581">
    <property type="entry name" value="HATPase_c_2"/>
    <property type="match status" value="1"/>
</dbReference>
<evidence type="ECO:0000259" key="2">
    <source>
        <dbReference type="Pfam" id="PF13581"/>
    </source>
</evidence>
<dbReference type="PANTHER" id="PTHR35526">
    <property type="entry name" value="ANTI-SIGMA-F FACTOR RSBW-RELATED"/>
    <property type="match status" value="1"/>
</dbReference>
<reference evidence="4" key="1">
    <citation type="journal article" date="2019" name="Int. J. Syst. Evol. Microbiol.">
        <title>The Global Catalogue of Microorganisms (GCM) 10K type strain sequencing project: providing services to taxonomists for standard genome sequencing and annotation.</title>
        <authorList>
            <consortium name="The Broad Institute Genomics Platform"/>
            <consortium name="The Broad Institute Genome Sequencing Center for Infectious Disease"/>
            <person name="Wu L."/>
            <person name="Ma J."/>
        </authorList>
    </citation>
    <scope>NUCLEOTIDE SEQUENCE [LARGE SCALE GENOMIC DNA]</scope>
    <source>
        <strain evidence="4">JCM 31696</strain>
    </source>
</reference>
<dbReference type="Proteomes" id="UP001597083">
    <property type="component" value="Unassembled WGS sequence"/>
</dbReference>
<protein>
    <submittedName>
        <fullName evidence="3">ATP-binding protein</fullName>
    </submittedName>
</protein>
<keyword evidence="1" id="KW-0418">Kinase</keyword>
<dbReference type="InterPro" id="IPR003594">
    <property type="entry name" value="HATPase_dom"/>
</dbReference>
<gene>
    <name evidence="3" type="ORF">ACFQ07_31160</name>
</gene>
<comment type="caution">
    <text evidence="3">The sequence shown here is derived from an EMBL/GenBank/DDBJ whole genome shotgun (WGS) entry which is preliminary data.</text>
</comment>
<keyword evidence="4" id="KW-1185">Reference proteome</keyword>
<keyword evidence="3" id="KW-0547">Nucleotide-binding</keyword>
<keyword evidence="1" id="KW-0723">Serine/threonine-protein kinase</keyword>
<evidence type="ECO:0000313" key="3">
    <source>
        <dbReference type="EMBL" id="MFD0856733.1"/>
    </source>
</evidence>
<dbReference type="Gene3D" id="3.30.565.10">
    <property type="entry name" value="Histidine kinase-like ATPase, C-terminal domain"/>
    <property type="match status" value="1"/>
</dbReference>
<proteinExistence type="predicted"/>
<keyword evidence="1" id="KW-0808">Transferase</keyword>
<dbReference type="PANTHER" id="PTHR35526:SF3">
    <property type="entry name" value="ANTI-SIGMA-F FACTOR RSBW"/>
    <property type="match status" value="1"/>
</dbReference>
<dbReference type="CDD" id="cd16936">
    <property type="entry name" value="HATPase_RsbW-like"/>
    <property type="match status" value="1"/>
</dbReference>